<dbReference type="GO" id="GO:0008270">
    <property type="term" value="F:zinc ion binding"/>
    <property type="evidence" value="ECO:0007669"/>
    <property type="project" value="UniProtKB-UniRule"/>
</dbReference>
<gene>
    <name evidence="9" type="ORF">V8G54_007950</name>
</gene>
<keyword evidence="3 5" id="KW-0863">Zinc-finger</keyword>
<evidence type="ECO:0000256" key="3">
    <source>
        <dbReference type="ARBA" id="ARBA00022771"/>
    </source>
</evidence>
<evidence type="ECO:0000256" key="1">
    <source>
        <dbReference type="ARBA" id="ARBA00005889"/>
    </source>
</evidence>
<sequence>MTTEGSTSRYTIKEEFIWEGECGSKIHVVDFDCLTNDTHCSCQLFEFRGILCRHSLLVLGQEDVSKVPPKYVLRRWSKNVRRRHTLIKASYNNNIEDPKMQRYQALCKRFYDIAEVACDSETASQKLLSDLNSIGTNLGVSTSMLSLVNDDGSHMTAHPYCSQDVGPRSEIDSVVVHSPVAVKRKGRPRTKRLQSTVEKIAKKKNSRGTKSKHRRTDNVSNIEFLFKCICVLLLLLIFFIEPLTNTIIISSYIFHSIVN</sequence>
<comment type="subcellular location">
    <subcellularLocation>
        <location evidence="6">Nucleus</location>
    </subcellularLocation>
</comment>
<feature type="transmembrane region" description="Helical" evidence="7">
    <location>
        <begin position="224"/>
        <end position="254"/>
    </location>
</feature>
<dbReference type="EMBL" id="CP144699">
    <property type="protein sequence ID" value="WVZ20628.1"/>
    <property type="molecule type" value="Genomic_DNA"/>
</dbReference>
<dbReference type="Proteomes" id="UP001374535">
    <property type="component" value="Chromosome 2"/>
</dbReference>
<keyword evidence="7" id="KW-0472">Membrane</keyword>
<dbReference type="PANTHER" id="PTHR31669:SF283">
    <property type="entry name" value="PROTEIN FAR1-RELATED SEQUENCE"/>
    <property type="match status" value="1"/>
</dbReference>
<name>A0AAQ3S8S4_VIGMU</name>
<dbReference type="InterPro" id="IPR006564">
    <property type="entry name" value="Znf_PMZ"/>
</dbReference>
<organism evidence="9 10">
    <name type="scientific">Vigna mungo</name>
    <name type="common">Black gram</name>
    <name type="synonym">Phaseolus mungo</name>
    <dbReference type="NCBI Taxonomy" id="3915"/>
    <lineage>
        <taxon>Eukaryota</taxon>
        <taxon>Viridiplantae</taxon>
        <taxon>Streptophyta</taxon>
        <taxon>Embryophyta</taxon>
        <taxon>Tracheophyta</taxon>
        <taxon>Spermatophyta</taxon>
        <taxon>Magnoliopsida</taxon>
        <taxon>eudicotyledons</taxon>
        <taxon>Gunneridae</taxon>
        <taxon>Pentapetalae</taxon>
        <taxon>rosids</taxon>
        <taxon>fabids</taxon>
        <taxon>Fabales</taxon>
        <taxon>Fabaceae</taxon>
        <taxon>Papilionoideae</taxon>
        <taxon>50 kb inversion clade</taxon>
        <taxon>NPAAA clade</taxon>
        <taxon>indigoferoid/millettioid clade</taxon>
        <taxon>Phaseoleae</taxon>
        <taxon>Vigna</taxon>
    </lineage>
</organism>
<protein>
    <recommendedName>
        <fullName evidence="6">Protein FAR1-RELATED SEQUENCE</fullName>
    </recommendedName>
</protein>
<evidence type="ECO:0000256" key="7">
    <source>
        <dbReference type="SAM" id="Phobius"/>
    </source>
</evidence>
<accession>A0AAQ3S8S4</accession>
<dbReference type="GO" id="GO:0005634">
    <property type="term" value="C:nucleus"/>
    <property type="evidence" value="ECO:0007669"/>
    <property type="project" value="UniProtKB-SubCell"/>
</dbReference>
<feature type="domain" description="SWIM-type" evidence="8">
    <location>
        <begin position="31"/>
        <end position="63"/>
    </location>
</feature>
<keyword evidence="7" id="KW-0812">Transmembrane</keyword>
<reference evidence="9 10" key="1">
    <citation type="journal article" date="2023" name="Life. Sci Alliance">
        <title>Evolutionary insights into 3D genome organization and epigenetic landscape of Vigna mungo.</title>
        <authorList>
            <person name="Junaid A."/>
            <person name="Singh B."/>
            <person name="Bhatia S."/>
        </authorList>
    </citation>
    <scope>NUCLEOTIDE SEQUENCE [LARGE SCALE GENOMIC DNA]</scope>
    <source>
        <strain evidence="9">Urdbean</strain>
    </source>
</reference>
<evidence type="ECO:0000256" key="6">
    <source>
        <dbReference type="RuleBase" id="RU367018"/>
    </source>
</evidence>
<evidence type="ECO:0000259" key="8">
    <source>
        <dbReference type="PROSITE" id="PS50966"/>
    </source>
</evidence>
<dbReference type="InterPro" id="IPR031052">
    <property type="entry name" value="FHY3/FAR1"/>
</dbReference>
<evidence type="ECO:0000256" key="4">
    <source>
        <dbReference type="ARBA" id="ARBA00022833"/>
    </source>
</evidence>
<dbReference type="InterPro" id="IPR007527">
    <property type="entry name" value="Znf_SWIM"/>
</dbReference>
<keyword evidence="10" id="KW-1185">Reference proteome</keyword>
<evidence type="ECO:0000256" key="2">
    <source>
        <dbReference type="ARBA" id="ARBA00022723"/>
    </source>
</evidence>
<keyword evidence="6" id="KW-0539">Nucleus</keyword>
<evidence type="ECO:0000256" key="5">
    <source>
        <dbReference type="PROSITE-ProRule" id="PRU00325"/>
    </source>
</evidence>
<keyword evidence="7" id="KW-1133">Transmembrane helix</keyword>
<comment type="function">
    <text evidence="6">Putative transcription activator involved in regulating light control of development.</text>
</comment>
<dbReference type="AlphaFoldDB" id="A0AAQ3S8S4"/>
<comment type="similarity">
    <text evidence="1 6">Belongs to the FHY3/FAR1 family.</text>
</comment>
<proteinExistence type="inferred from homology"/>
<evidence type="ECO:0000313" key="9">
    <source>
        <dbReference type="EMBL" id="WVZ20628.1"/>
    </source>
</evidence>
<dbReference type="Pfam" id="PF04434">
    <property type="entry name" value="SWIM"/>
    <property type="match status" value="1"/>
</dbReference>
<dbReference type="PROSITE" id="PS50966">
    <property type="entry name" value="ZF_SWIM"/>
    <property type="match status" value="1"/>
</dbReference>
<keyword evidence="2 6" id="KW-0479">Metal-binding</keyword>
<dbReference type="PANTHER" id="PTHR31669">
    <property type="entry name" value="PROTEIN FAR1-RELATED SEQUENCE 10-RELATED"/>
    <property type="match status" value="1"/>
</dbReference>
<dbReference type="GO" id="GO:0006355">
    <property type="term" value="P:regulation of DNA-templated transcription"/>
    <property type="evidence" value="ECO:0007669"/>
    <property type="project" value="UniProtKB-UniRule"/>
</dbReference>
<keyword evidence="4 6" id="KW-0862">Zinc</keyword>
<evidence type="ECO:0000313" key="10">
    <source>
        <dbReference type="Proteomes" id="UP001374535"/>
    </source>
</evidence>
<dbReference type="SMART" id="SM00575">
    <property type="entry name" value="ZnF_PMZ"/>
    <property type="match status" value="1"/>
</dbReference>